<dbReference type="PANTHER" id="PTHR42866:SF1">
    <property type="entry name" value="SPORE COAT POLYSACCHARIDE BIOSYNTHESIS PROTEIN SPSF"/>
    <property type="match status" value="1"/>
</dbReference>
<dbReference type="InterPro" id="IPR029044">
    <property type="entry name" value="Nucleotide-diphossugar_trans"/>
</dbReference>
<dbReference type="Proteomes" id="UP000178996">
    <property type="component" value="Unassembled WGS sequence"/>
</dbReference>
<dbReference type="Gene3D" id="3.90.550.10">
    <property type="entry name" value="Spore Coat Polysaccharide Biosynthesis Protein SpsA, Chain A"/>
    <property type="match status" value="1"/>
</dbReference>
<evidence type="ECO:0000313" key="1">
    <source>
        <dbReference type="EMBL" id="OGZ56309.1"/>
    </source>
</evidence>
<name>A0A1G2H1R6_9BACT</name>
<accession>A0A1G2H1R6</accession>
<sequence length="273" mass="31323">MTHRNDFAILSFVENKKPLFACFITVRTSSSRLPGKALAPIRGRTVIEHVIDRVKPVKKADNIILCTSTDPSDDILETIAKKNSVECFRGSLKDKLARWLGAIDKFNVDYFVEVDADDVLCDPELMDLAITQMSEKPCDLLMVPPTLICGASAMCMSADAIRRLCEVKDTEDTEYWDFFFTNSGLSFNIRNLEVSNPAFHNPRIRLTLDYPEDLELFRRIFDEFNTDTNTIPMTKIVELFERKPELVDINLFRHQQYLDKREDNKSTVAVKKV</sequence>
<dbReference type="SUPFAM" id="SSF53448">
    <property type="entry name" value="Nucleotide-diphospho-sugar transferases"/>
    <property type="match status" value="1"/>
</dbReference>
<protein>
    <recommendedName>
        <fullName evidence="3">Acylneuraminate cytidylyltransferase</fullName>
    </recommendedName>
</protein>
<proteinExistence type="predicted"/>
<dbReference type="Pfam" id="PF02348">
    <property type="entry name" value="CTP_transf_3"/>
    <property type="match status" value="1"/>
</dbReference>
<comment type="caution">
    <text evidence="1">The sequence shown here is derived from an EMBL/GenBank/DDBJ whole genome shotgun (WGS) entry which is preliminary data.</text>
</comment>
<dbReference type="PANTHER" id="PTHR42866">
    <property type="entry name" value="3-DEOXY-MANNO-OCTULOSONATE CYTIDYLYLTRANSFERASE"/>
    <property type="match status" value="1"/>
</dbReference>
<organism evidence="1 2">
    <name type="scientific">Candidatus Ryanbacteria bacterium RIFCSPLOWO2_12_FULL_47_9c</name>
    <dbReference type="NCBI Taxonomy" id="1802131"/>
    <lineage>
        <taxon>Bacteria</taxon>
        <taxon>Candidatus Ryaniibacteriota</taxon>
    </lineage>
</organism>
<evidence type="ECO:0000313" key="2">
    <source>
        <dbReference type="Proteomes" id="UP000178996"/>
    </source>
</evidence>
<reference evidence="1 2" key="1">
    <citation type="journal article" date="2016" name="Nat. Commun.">
        <title>Thousands of microbial genomes shed light on interconnected biogeochemical processes in an aquifer system.</title>
        <authorList>
            <person name="Anantharaman K."/>
            <person name="Brown C.T."/>
            <person name="Hug L.A."/>
            <person name="Sharon I."/>
            <person name="Castelle C.J."/>
            <person name="Probst A.J."/>
            <person name="Thomas B.C."/>
            <person name="Singh A."/>
            <person name="Wilkins M.J."/>
            <person name="Karaoz U."/>
            <person name="Brodie E.L."/>
            <person name="Williams K.H."/>
            <person name="Hubbard S.S."/>
            <person name="Banfield J.F."/>
        </authorList>
    </citation>
    <scope>NUCLEOTIDE SEQUENCE [LARGE SCALE GENOMIC DNA]</scope>
</reference>
<gene>
    <name evidence="1" type="ORF">A3G60_03015</name>
</gene>
<dbReference type="EMBL" id="MHOB01000054">
    <property type="protein sequence ID" value="OGZ56309.1"/>
    <property type="molecule type" value="Genomic_DNA"/>
</dbReference>
<evidence type="ECO:0008006" key="3">
    <source>
        <dbReference type="Google" id="ProtNLM"/>
    </source>
</evidence>
<dbReference type="AlphaFoldDB" id="A0A1G2H1R6"/>
<dbReference type="InterPro" id="IPR003329">
    <property type="entry name" value="Cytidylyl_trans"/>
</dbReference>
<dbReference type="GO" id="GO:0005829">
    <property type="term" value="C:cytosol"/>
    <property type="evidence" value="ECO:0007669"/>
    <property type="project" value="TreeGrafter"/>
</dbReference>